<gene>
    <name evidence="2" type="ORF">ELS19_20005</name>
</gene>
<proteinExistence type="predicted"/>
<dbReference type="Proteomes" id="UP000294028">
    <property type="component" value="Unassembled WGS sequence"/>
</dbReference>
<feature type="transmembrane region" description="Helical" evidence="1">
    <location>
        <begin position="39"/>
        <end position="55"/>
    </location>
</feature>
<evidence type="ECO:0000313" key="3">
    <source>
        <dbReference type="Proteomes" id="UP000294028"/>
    </source>
</evidence>
<feature type="transmembrane region" description="Helical" evidence="1">
    <location>
        <begin position="67"/>
        <end position="99"/>
    </location>
</feature>
<keyword evidence="1" id="KW-0812">Transmembrane</keyword>
<protein>
    <submittedName>
        <fullName evidence="2">Uncharacterized protein</fullName>
    </submittedName>
</protein>
<dbReference type="RefSeq" id="WP_006053395.1">
    <property type="nucleotide sequence ID" value="NZ_RZHH01000012.1"/>
</dbReference>
<accession>A0A482T775</accession>
<keyword evidence="1" id="KW-1133">Transmembrane helix</keyword>
<dbReference type="EMBL" id="RZHH01000012">
    <property type="protein sequence ID" value="RYJ07719.1"/>
    <property type="molecule type" value="Genomic_DNA"/>
</dbReference>
<dbReference type="GeneID" id="9989458"/>
<reference evidence="2 3" key="1">
    <citation type="submission" date="2018-12" db="EMBL/GenBank/DDBJ databases">
        <title>Genome analysis provides insights into bioremediation potentialities of Halogeometricum borinquense strain N11.</title>
        <authorList>
            <person name="Najjari A."/>
            <person name="Youssef N."/>
            <person name="Fhoula I."/>
            <person name="Ben Dhia O."/>
            <person name="Mahjoubi M."/>
            <person name="Ouzari H.I."/>
            <person name="Cherif A."/>
        </authorList>
    </citation>
    <scope>NUCLEOTIDE SEQUENCE [LARGE SCALE GENOMIC DNA]</scope>
    <source>
        <strain evidence="2 3">N11</strain>
    </source>
</reference>
<evidence type="ECO:0000256" key="1">
    <source>
        <dbReference type="SAM" id="Phobius"/>
    </source>
</evidence>
<sequence length="104" mass="10999">MNVKRESPLEGVPDRYDGLAAILAAVILGWGFLYAIRPILGFITAVAVLSVYAVMRTADYAHAAMVVIAWLPVFVGLAGYGLPGVLTGGVLGALIYAIYTRTTN</sequence>
<dbReference type="AlphaFoldDB" id="A0A482T775"/>
<organism evidence="2 3">
    <name type="scientific">Halogeometricum borinquense</name>
    <dbReference type="NCBI Taxonomy" id="60847"/>
    <lineage>
        <taxon>Archaea</taxon>
        <taxon>Methanobacteriati</taxon>
        <taxon>Methanobacteriota</taxon>
        <taxon>Stenosarchaea group</taxon>
        <taxon>Halobacteria</taxon>
        <taxon>Halobacteriales</taxon>
        <taxon>Haloferacaceae</taxon>
        <taxon>Halogeometricum</taxon>
    </lineage>
</organism>
<feature type="transmembrane region" description="Helical" evidence="1">
    <location>
        <begin position="16"/>
        <end position="33"/>
    </location>
</feature>
<evidence type="ECO:0000313" key="2">
    <source>
        <dbReference type="EMBL" id="RYJ07719.1"/>
    </source>
</evidence>
<comment type="caution">
    <text evidence="2">The sequence shown here is derived from an EMBL/GenBank/DDBJ whole genome shotgun (WGS) entry which is preliminary data.</text>
</comment>
<name>A0A482T775_9EURY</name>
<keyword evidence="1" id="KW-0472">Membrane</keyword>